<dbReference type="SUPFAM" id="SSF46689">
    <property type="entry name" value="Homeodomain-like"/>
    <property type="match status" value="1"/>
</dbReference>
<dbReference type="Pfam" id="PF21351">
    <property type="entry name" value="TetR_C_41"/>
    <property type="match status" value="1"/>
</dbReference>
<dbReference type="PANTHER" id="PTHR30055:SF234">
    <property type="entry name" value="HTH-TYPE TRANSCRIPTIONAL REGULATOR BETI"/>
    <property type="match status" value="1"/>
</dbReference>
<evidence type="ECO:0000256" key="2">
    <source>
        <dbReference type="ARBA" id="ARBA00023125"/>
    </source>
</evidence>
<feature type="domain" description="HTH tetR-type" evidence="5">
    <location>
        <begin position="13"/>
        <end position="73"/>
    </location>
</feature>
<dbReference type="PRINTS" id="PR00455">
    <property type="entry name" value="HTHTETR"/>
</dbReference>
<organism evidence="6 7">
    <name type="scientific">Haloechinothrix aidingensis</name>
    <dbReference type="NCBI Taxonomy" id="2752311"/>
    <lineage>
        <taxon>Bacteria</taxon>
        <taxon>Bacillati</taxon>
        <taxon>Actinomycetota</taxon>
        <taxon>Actinomycetes</taxon>
        <taxon>Pseudonocardiales</taxon>
        <taxon>Pseudonocardiaceae</taxon>
        <taxon>Haloechinothrix</taxon>
    </lineage>
</organism>
<dbReference type="PROSITE" id="PS50977">
    <property type="entry name" value="HTH_TETR_2"/>
    <property type="match status" value="1"/>
</dbReference>
<keyword evidence="1" id="KW-0805">Transcription regulation</keyword>
<dbReference type="RefSeq" id="WP_180892088.1">
    <property type="nucleotide sequence ID" value="NZ_JACCKD010000002.1"/>
</dbReference>
<keyword evidence="2 4" id="KW-0238">DNA-binding</keyword>
<evidence type="ECO:0000259" key="5">
    <source>
        <dbReference type="PROSITE" id="PS50977"/>
    </source>
</evidence>
<dbReference type="Gene3D" id="1.10.357.10">
    <property type="entry name" value="Tetracycline Repressor, domain 2"/>
    <property type="match status" value="1"/>
</dbReference>
<proteinExistence type="predicted"/>
<dbReference type="Pfam" id="PF00440">
    <property type="entry name" value="TetR_N"/>
    <property type="match status" value="1"/>
</dbReference>
<dbReference type="InterPro" id="IPR009057">
    <property type="entry name" value="Homeodomain-like_sf"/>
</dbReference>
<dbReference type="InterPro" id="IPR049484">
    <property type="entry name" value="Rv0078-like_C"/>
</dbReference>
<feature type="DNA-binding region" description="H-T-H motif" evidence="4">
    <location>
        <begin position="36"/>
        <end position="55"/>
    </location>
</feature>
<evidence type="ECO:0000256" key="4">
    <source>
        <dbReference type="PROSITE-ProRule" id="PRU00335"/>
    </source>
</evidence>
<dbReference type="InterPro" id="IPR001647">
    <property type="entry name" value="HTH_TetR"/>
</dbReference>
<evidence type="ECO:0000313" key="6">
    <source>
        <dbReference type="EMBL" id="MBA0125273.1"/>
    </source>
</evidence>
<sequence>MSHVKSRREMYADATRAAVLDVATRLFAERGYAGTALADVAADAQVTRGAVYHHFSGKQALFEAVLAAQELELIERIAAETAEVADPWEAALAGLESFLDRCCDPTYGRLVWQEGPSALGWTRWKECEKEYAYGLVEQFVHSLRGAGYLRPSDINTTVWFCFQLLGAAGLRLAETGEEDKRRMRDECSAVIRAMLLGLRGDATAPGGG</sequence>
<keyword evidence="3" id="KW-0804">Transcription</keyword>
<keyword evidence="7" id="KW-1185">Reference proteome</keyword>
<reference evidence="6 7" key="1">
    <citation type="submission" date="2020-07" db="EMBL/GenBank/DDBJ databases">
        <title>Genome of Haloechinothrix sp.</title>
        <authorList>
            <person name="Tang S.-K."/>
            <person name="Yang L."/>
            <person name="Zhu W.-Y."/>
        </authorList>
    </citation>
    <scope>NUCLEOTIDE SEQUENCE [LARGE SCALE GENOMIC DNA]</scope>
    <source>
        <strain evidence="6 7">YIM 98757</strain>
    </source>
</reference>
<evidence type="ECO:0000256" key="3">
    <source>
        <dbReference type="ARBA" id="ARBA00023163"/>
    </source>
</evidence>
<dbReference type="AlphaFoldDB" id="A0A838A267"/>
<dbReference type="EMBL" id="JACCKD010000002">
    <property type="protein sequence ID" value="MBA0125273.1"/>
    <property type="molecule type" value="Genomic_DNA"/>
</dbReference>
<dbReference type="Proteomes" id="UP000582974">
    <property type="component" value="Unassembled WGS sequence"/>
</dbReference>
<gene>
    <name evidence="6" type="ORF">H0B56_06935</name>
</gene>
<evidence type="ECO:0000256" key="1">
    <source>
        <dbReference type="ARBA" id="ARBA00023015"/>
    </source>
</evidence>
<comment type="caution">
    <text evidence="6">The sequence shown here is derived from an EMBL/GenBank/DDBJ whole genome shotgun (WGS) entry which is preliminary data.</text>
</comment>
<dbReference type="PANTHER" id="PTHR30055">
    <property type="entry name" value="HTH-TYPE TRANSCRIPTIONAL REGULATOR RUTR"/>
    <property type="match status" value="1"/>
</dbReference>
<dbReference type="InterPro" id="IPR050109">
    <property type="entry name" value="HTH-type_TetR-like_transc_reg"/>
</dbReference>
<accession>A0A838A267</accession>
<name>A0A838A267_9PSEU</name>
<dbReference type="GO" id="GO:0003700">
    <property type="term" value="F:DNA-binding transcription factor activity"/>
    <property type="evidence" value="ECO:0007669"/>
    <property type="project" value="TreeGrafter"/>
</dbReference>
<evidence type="ECO:0000313" key="7">
    <source>
        <dbReference type="Proteomes" id="UP000582974"/>
    </source>
</evidence>
<dbReference type="GO" id="GO:0000976">
    <property type="term" value="F:transcription cis-regulatory region binding"/>
    <property type="evidence" value="ECO:0007669"/>
    <property type="project" value="TreeGrafter"/>
</dbReference>
<protein>
    <submittedName>
        <fullName evidence="6">TetR/AcrR family transcriptional regulator</fullName>
    </submittedName>
</protein>